<dbReference type="Gene3D" id="2.130.10.10">
    <property type="entry name" value="YVTN repeat-like/Quinoprotein amine dehydrogenase"/>
    <property type="match status" value="1"/>
</dbReference>
<dbReference type="InterPro" id="IPR015943">
    <property type="entry name" value="WD40/YVTN_repeat-like_dom_sf"/>
</dbReference>
<keyword evidence="5" id="KW-1185">Reference proteome</keyword>
<keyword evidence="2" id="KW-0472">Membrane</keyword>
<dbReference type="InterPro" id="IPR011047">
    <property type="entry name" value="Quinoprotein_ADH-like_sf"/>
</dbReference>
<feature type="transmembrane region" description="Helical" evidence="2">
    <location>
        <begin position="30"/>
        <end position="51"/>
    </location>
</feature>
<evidence type="ECO:0000313" key="4">
    <source>
        <dbReference type="EMBL" id="GHA99561.1"/>
    </source>
</evidence>
<feature type="domain" description="Pyrrolo-quinoline quinone repeat" evidence="3">
    <location>
        <begin position="63"/>
        <end position="186"/>
    </location>
</feature>
<dbReference type="RefSeq" id="WP_189980965.1">
    <property type="nucleotide sequence ID" value="NZ_BMUL01000014.1"/>
</dbReference>
<feature type="compositionally biased region" description="Gly residues" evidence="1">
    <location>
        <begin position="14"/>
        <end position="23"/>
    </location>
</feature>
<feature type="compositionally biased region" description="Basic and acidic residues" evidence="1">
    <location>
        <begin position="1"/>
        <end position="13"/>
    </location>
</feature>
<evidence type="ECO:0000313" key="5">
    <source>
        <dbReference type="Proteomes" id="UP000644020"/>
    </source>
</evidence>
<keyword evidence="2" id="KW-0812">Transmembrane</keyword>
<protein>
    <recommendedName>
        <fullName evidence="3">Pyrrolo-quinoline quinone repeat domain-containing protein</fullName>
    </recommendedName>
</protein>
<organism evidence="4 5">
    <name type="scientific">Streptomyces termitum</name>
    <dbReference type="NCBI Taxonomy" id="67368"/>
    <lineage>
        <taxon>Bacteria</taxon>
        <taxon>Bacillati</taxon>
        <taxon>Actinomycetota</taxon>
        <taxon>Actinomycetes</taxon>
        <taxon>Kitasatosporales</taxon>
        <taxon>Streptomycetaceae</taxon>
        <taxon>Streptomyces</taxon>
    </lineage>
</organism>
<dbReference type="InterPro" id="IPR002372">
    <property type="entry name" value="PQQ_rpt_dom"/>
</dbReference>
<dbReference type="EMBL" id="BMUL01000014">
    <property type="protein sequence ID" value="GHA99561.1"/>
    <property type="molecule type" value="Genomic_DNA"/>
</dbReference>
<feature type="region of interest" description="Disordered" evidence="1">
    <location>
        <begin position="1"/>
        <end position="25"/>
    </location>
</feature>
<comment type="caution">
    <text evidence="4">The sequence shown here is derived from an EMBL/GenBank/DDBJ whole genome shotgun (WGS) entry which is preliminary data.</text>
</comment>
<dbReference type="Pfam" id="PF13360">
    <property type="entry name" value="PQQ_2"/>
    <property type="match status" value="2"/>
</dbReference>
<evidence type="ECO:0000259" key="3">
    <source>
        <dbReference type="Pfam" id="PF13360"/>
    </source>
</evidence>
<name>A0A918T8K7_9ACTN</name>
<evidence type="ECO:0000256" key="2">
    <source>
        <dbReference type="SAM" id="Phobius"/>
    </source>
</evidence>
<dbReference type="AlphaFoldDB" id="A0A918T8K7"/>
<sequence>MTTREETQRRDGAGESGGDGSGGSRAVRRAVVGGVLLAVLAGCGGITAGVLSGQGYLPGDGMREVWNTSADGTSRAHGNGTWAVGDVLVRSRYDAVTGFDAGSGATRWTFEPPAGAEVCAVSRTAEDGIALVAHGVPAGFSSELRPGEGCATVTALSLADGRALWHTARTPLSGELRAAPDLVAAGAGLAVLRDEDADWAYRSAEDDPGRLDPDRSLRAVDLRTGKPKWSAKLPAGCVPYGVAADGRQVAALLVCDYRDMRIAVLDPADGRVRGVAPLDERQYTEPVRHAPVLLSADPLVVSVRDLDEAGHPTYLAFGPDARPRGRIASGVRNGRLPDPVTEPALVRIAHGRLYAVAAETDYDDVLTAFDLRSGERLWRREVADLDDIIGLRVAAGRVTALIDLYGSKDEDGLFVFDADTGDERDQRTFPDSVGASSGEVKEVYGHRDRLIAARWGNGYYAPFTAYEER</sequence>
<dbReference type="Proteomes" id="UP000644020">
    <property type="component" value="Unassembled WGS sequence"/>
</dbReference>
<dbReference type="PANTHER" id="PTHR34512:SF30">
    <property type="entry name" value="OUTER MEMBRANE PROTEIN ASSEMBLY FACTOR BAMB"/>
    <property type="match status" value="1"/>
</dbReference>
<dbReference type="SUPFAM" id="SSF50998">
    <property type="entry name" value="Quinoprotein alcohol dehydrogenase-like"/>
    <property type="match status" value="1"/>
</dbReference>
<gene>
    <name evidence="4" type="ORF">GCM10010305_48630</name>
</gene>
<reference evidence="4" key="1">
    <citation type="journal article" date="2014" name="Int. J. Syst. Evol. Microbiol.">
        <title>Complete genome sequence of Corynebacterium casei LMG S-19264T (=DSM 44701T), isolated from a smear-ripened cheese.</title>
        <authorList>
            <consortium name="US DOE Joint Genome Institute (JGI-PGF)"/>
            <person name="Walter F."/>
            <person name="Albersmeier A."/>
            <person name="Kalinowski J."/>
            <person name="Ruckert C."/>
        </authorList>
    </citation>
    <scope>NUCLEOTIDE SEQUENCE</scope>
    <source>
        <strain evidence="4">JCM 4518</strain>
    </source>
</reference>
<reference evidence="4" key="2">
    <citation type="submission" date="2020-09" db="EMBL/GenBank/DDBJ databases">
        <authorList>
            <person name="Sun Q."/>
            <person name="Ohkuma M."/>
        </authorList>
    </citation>
    <scope>NUCLEOTIDE SEQUENCE</scope>
    <source>
        <strain evidence="4">JCM 4518</strain>
    </source>
</reference>
<evidence type="ECO:0000256" key="1">
    <source>
        <dbReference type="SAM" id="MobiDB-lite"/>
    </source>
</evidence>
<keyword evidence="2" id="KW-1133">Transmembrane helix</keyword>
<proteinExistence type="predicted"/>
<dbReference type="PANTHER" id="PTHR34512">
    <property type="entry name" value="CELL SURFACE PROTEIN"/>
    <property type="match status" value="1"/>
</dbReference>
<feature type="domain" description="Pyrrolo-quinoline quinone repeat" evidence="3">
    <location>
        <begin position="346"/>
        <end position="438"/>
    </location>
</feature>
<accession>A0A918T8K7</accession>